<keyword evidence="1 6" id="KW-0808">Transferase</keyword>
<keyword evidence="3 6" id="KW-0418">Kinase</keyword>
<dbReference type="InterPro" id="IPR045540">
    <property type="entry name" value="YegS/DAGK_C"/>
</dbReference>
<evidence type="ECO:0000313" key="7">
    <source>
        <dbReference type="Proteomes" id="UP001596547"/>
    </source>
</evidence>
<dbReference type="RefSeq" id="WP_276304389.1">
    <property type="nucleotide sequence ID" value="NZ_CP119992.1"/>
</dbReference>
<name>A0ABD6A714_9EURY</name>
<organism evidence="6 7">
    <name type="scientific">Halomarina halobia</name>
    <dbReference type="NCBI Taxonomy" id="3033386"/>
    <lineage>
        <taxon>Archaea</taxon>
        <taxon>Methanobacteriati</taxon>
        <taxon>Methanobacteriota</taxon>
        <taxon>Stenosarchaea group</taxon>
        <taxon>Halobacteria</taxon>
        <taxon>Halobacteriales</taxon>
        <taxon>Natronomonadaceae</taxon>
        <taxon>Halomarina</taxon>
    </lineage>
</organism>
<dbReference type="EC" id="2.7.1.-" evidence="6"/>
<dbReference type="PANTHER" id="PTHR12358">
    <property type="entry name" value="SPHINGOSINE KINASE"/>
    <property type="match status" value="1"/>
</dbReference>
<evidence type="ECO:0000256" key="1">
    <source>
        <dbReference type="ARBA" id="ARBA00022679"/>
    </source>
</evidence>
<dbReference type="GO" id="GO:0016301">
    <property type="term" value="F:kinase activity"/>
    <property type="evidence" value="ECO:0007669"/>
    <property type="project" value="UniProtKB-KW"/>
</dbReference>
<dbReference type="AlphaFoldDB" id="A0ABD6A714"/>
<dbReference type="Pfam" id="PF19279">
    <property type="entry name" value="YegS_C"/>
    <property type="match status" value="1"/>
</dbReference>
<dbReference type="SUPFAM" id="SSF111331">
    <property type="entry name" value="NAD kinase/diacylglycerol kinase-like"/>
    <property type="match status" value="1"/>
</dbReference>
<evidence type="ECO:0000256" key="3">
    <source>
        <dbReference type="ARBA" id="ARBA00022777"/>
    </source>
</evidence>
<reference evidence="6 7" key="1">
    <citation type="journal article" date="2019" name="Int. J. Syst. Evol. Microbiol.">
        <title>The Global Catalogue of Microorganisms (GCM) 10K type strain sequencing project: providing services to taxonomists for standard genome sequencing and annotation.</title>
        <authorList>
            <consortium name="The Broad Institute Genomics Platform"/>
            <consortium name="The Broad Institute Genome Sequencing Center for Infectious Disease"/>
            <person name="Wu L."/>
            <person name="Ma J."/>
        </authorList>
    </citation>
    <scope>NUCLEOTIDE SEQUENCE [LARGE SCALE GENOMIC DNA]</scope>
    <source>
        <strain evidence="6 7">PSR21</strain>
    </source>
</reference>
<dbReference type="PROSITE" id="PS50146">
    <property type="entry name" value="DAGK"/>
    <property type="match status" value="1"/>
</dbReference>
<keyword evidence="4" id="KW-0067">ATP-binding</keyword>
<accession>A0ABD6A714</accession>
<dbReference type="InterPro" id="IPR050187">
    <property type="entry name" value="Lipid_Phosphate_FormReg"/>
</dbReference>
<evidence type="ECO:0000256" key="4">
    <source>
        <dbReference type="ARBA" id="ARBA00022840"/>
    </source>
</evidence>
<dbReference type="Gene3D" id="2.60.200.40">
    <property type="match status" value="1"/>
</dbReference>
<dbReference type="GO" id="GO:0005524">
    <property type="term" value="F:ATP binding"/>
    <property type="evidence" value="ECO:0007669"/>
    <property type="project" value="UniProtKB-KW"/>
</dbReference>
<dbReference type="Pfam" id="PF00781">
    <property type="entry name" value="DAGK_cat"/>
    <property type="match status" value="1"/>
</dbReference>
<evidence type="ECO:0000313" key="6">
    <source>
        <dbReference type="EMBL" id="MFC7316353.1"/>
    </source>
</evidence>
<dbReference type="PANTHER" id="PTHR12358:SF54">
    <property type="entry name" value="SPHINGOSINE KINASE RELATED PROTEIN"/>
    <property type="match status" value="1"/>
</dbReference>
<comment type="caution">
    <text evidence="6">The sequence shown here is derived from an EMBL/GenBank/DDBJ whole genome shotgun (WGS) entry which is preliminary data.</text>
</comment>
<keyword evidence="7" id="KW-1185">Reference proteome</keyword>
<keyword evidence="2" id="KW-0547">Nucleotide-binding</keyword>
<dbReference type="Proteomes" id="UP001596547">
    <property type="component" value="Unassembled WGS sequence"/>
</dbReference>
<evidence type="ECO:0000259" key="5">
    <source>
        <dbReference type="PROSITE" id="PS50146"/>
    </source>
</evidence>
<evidence type="ECO:0000256" key="2">
    <source>
        <dbReference type="ARBA" id="ARBA00022741"/>
    </source>
</evidence>
<dbReference type="InterPro" id="IPR001206">
    <property type="entry name" value="Diacylglycerol_kinase_cat_dom"/>
</dbReference>
<proteinExistence type="predicted"/>
<dbReference type="Gene3D" id="3.40.50.10330">
    <property type="entry name" value="Probable inorganic polyphosphate/atp-NAD kinase, domain 1"/>
    <property type="match status" value="1"/>
</dbReference>
<sequence>MGRASGVGGRRFDEGDRVLVLNPESGGGRDTDDVRALAAGRGFAVREAEGAAVVDAARAAAEDGASLVVACGGDGTASGVVNGIAAADAFDEVAFAVVPGGTGNNFAGNVGIEGVEHAFEVIEAGEERRIDLGRATFTDADGTADERLFLNSCVAGLTADASERTSADLKRRYGPFAYVATTLGAVPTYESLPLKVEGPGDGDPWRGDALCVFIGNARGFPRGGSVRLTQANVEDGLLEVALVSDASALELAGEELLRRLFRGETANIELRSLPSVTVTTEGEPIRFSLDGEMVGAERLDVGALPRTLRVRVGERYVPDPSG</sequence>
<gene>
    <name evidence="6" type="ORF">ACFQPE_06015</name>
</gene>
<dbReference type="InterPro" id="IPR017438">
    <property type="entry name" value="ATP-NAD_kinase_N"/>
</dbReference>
<dbReference type="InterPro" id="IPR016064">
    <property type="entry name" value="NAD/diacylglycerol_kinase_sf"/>
</dbReference>
<dbReference type="EMBL" id="JBHTBF010000002">
    <property type="protein sequence ID" value="MFC7316353.1"/>
    <property type="molecule type" value="Genomic_DNA"/>
</dbReference>
<feature type="domain" description="DAGKc" evidence="5">
    <location>
        <begin position="12"/>
        <end position="139"/>
    </location>
</feature>
<dbReference type="SMART" id="SM00046">
    <property type="entry name" value="DAGKc"/>
    <property type="match status" value="1"/>
</dbReference>
<dbReference type="GeneID" id="79313929"/>
<protein>
    <submittedName>
        <fullName evidence="6">Diacylglycerol/lipid kinase family protein</fullName>
        <ecNumber evidence="6">2.7.1.-</ecNumber>
    </submittedName>
</protein>